<dbReference type="Proteomes" id="UP000030765">
    <property type="component" value="Unassembled WGS sequence"/>
</dbReference>
<feature type="transmembrane region" description="Helical" evidence="1">
    <location>
        <begin position="18"/>
        <end position="36"/>
    </location>
</feature>
<proteinExistence type="predicted"/>
<gene>
    <name evidence="2" type="ORF">ZHAS_00010963</name>
</gene>
<organism evidence="2">
    <name type="scientific">Anopheles sinensis</name>
    <name type="common">Mosquito</name>
    <dbReference type="NCBI Taxonomy" id="74873"/>
    <lineage>
        <taxon>Eukaryota</taxon>
        <taxon>Metazoa</taxon>
        <taxon>Ecdysozoa</taxon>
        <taxon>Arthropoda</taxon>
        <taxon>Hexapoda</taxon>
        <taxon>Insecta</taxon>
        <taxon>Pterygota</taxon>
        <taxon>Neoptera</taxon>
        <taxon>Endopterygota</taxon>
        <taxon>Diptera</taxon>
        <taxon>Nematocera</taxon>
        <taxon>Culicoidea</taxon>
        <taxon>Culicidae</taxon>
        <taxon>Anophelinae</taxon>
        <taxon>Anopheles</taxon>
    </lineage>
</organism>
<reference evidence="3" key="2">
    <citation type="submission" date="2020-05" db="UniProtKB">
        <authorList>
            <consortium name="EnsemblMetazoa"/>
        </authorList>
    </citation>
    <scope>IDENTIFICATION</scope>
</reference>
<evidence type="ECO:0000313" key="2">
    <source>
        <dbReference type="EMBL" id="KFB43188.1"/>
    </source>
</evidence>
<dbReference type="VEuPathDB" id="VectorBase:ASIC010963"/>
<dbReference type="EnsemblMetazoa" id="ASIC010963-RA">
    <property type="protein sequence ID" value="ASIC010963-PA"/>
    <property type="gene ID" value="ASIC010963"/>
</dbReference>
<keyword evidence="1" id="KW-1133">Transmembrane helix</keyword>
<protein>
    <submittedName>
        <fullName evidence="2 3">Tumor necrosis factor receptor superfamily member 8</fullName>
    </submittedName>
</protein>
<keyword evidence="1" id="KW-0812">Transmembrane</keyword>
<evidence type="ECO:0000313" key="3">
    <source>
        <dbReference type="EnsemblMetazoa" id="ASIC010963-PA"/>
    </source>
</evidence>
<sequence>MADGSVLVWVIQPVPRCLLVQLMATVLLGVTLLLVCHWKNAGYYNREAKLR</sequence>
<keyword evidence="1" id="KW-0472">Membrane</keyword>
<accession>A0A084VYZ4</accession>
<reference evidence="2 4" key="1">
    <citation type="journal article" date="2014" name="BMC Genomics">
        <title>Genome sequence of Anopheles sinensis provides insight into genetics basis of mosquito competence for malaria parasites.</title>
        <authorList>
            <person name="Zhou D."/>
            <person name="Zhang D."/>
            <person name="Ding G."/>
            <person name="Shi L."/>
            <person name="Hou Q."/>
            <person name="Ye Y."/>
            <person name="Xu Y."/>
            <person name="Zhou H."/>
            <person name="Xiong C."/>
            <person name="Li S."/>
            <person name="Yu J."/>
            <person name="Hong S."/>
            <person name="Yu X."/>
            <person name="Zou P."/>
            <person name="Chen C."/>
            <person name="Chang X."/>
            <person name="Wang W."/>
            <person name="Lv Y."/>
            <person name="Sun Y."/>
            <person name="Ma L."/>
            <person name="Shen B."/>
            <person name="Zhu C."/>
        </authorList>
    </citation>
    <scope>NUCLEOTIDE SEQUENCE [LARGE SCALE GENOMIC DNA]</scope>
</reference>
<evidence type="ECO:0000313" key="4">
    <source>
        <dbReference type="Proteomes" id="UP000030765"/>
    </source>
</evidence>
<keyword evidence="4" id="KW-1185">Reference proteome</keyword>
<dbReference type="EMBL" id="KE525238">
    <property type="protein sequence ID" value="KFB43188.1"/>
    <property type="molecule type" value="Genomic_DNA"/>
</dbReference>
<keyword evidence="2" id="KW-0675">Receptor</keyword>
<dbReference type="EMBL" id="ATLV01018576">
    <property type="status" value="NOT_ANNOTATED_CDS"/>
    <property type="molecule type" value="Genomic_DNA"/>
</dbReference>
<evidence type="ECO:0000256" key="1">
    <source>
        <dbReference type="SAM" id="Phobius"/>
    </source>
</evidence>
<dbReference type="AlphaFoldDB" id="A0A084VYZ4"/>
<name>A0A084VYZ4_ANOSI</name>